<comment type="cofactor">
    <cofactor evidence="10">
        <name>Zn(2+)</name>
        <dbReference type="ChEBI" id="CHEBI:29105"/>
    </cofactor>
    <text evidence="10">Binds 1 zinc ion per subunit.</text>
</comment>
<dbReference type="HAMAP" id="MF_01820">
    <property type="entry name" value="GTPase_RsgA"/>
    <property type="match status" value="1"/>
</dbReference>
<accession>A0A371PGU7</accession>
<evidence type="ECO:0000256" key="1">
    <source>
        <dbReference type="ARBA" id="ARBA00022490"/>
    </source>
</evidence>
<sequence length="352" mass="39363">MNTNVEDYGISPIDETTASSGLIPGRITAVHRERYEVVCQHGEIGARLKSGIYFSGTADERFPTVGDYVLLQYNSGGDSLIVKTGERKSSFSRSDYSGHGAAYAKSILEQLVAANFDYVFIMASLNYDFNVKRIERYLTMAWQSGAQPVIVLTKADLSHQVSEQLQQVREIAIGADVFAISSKTGDGLDELKGYLQPRKTIVFLGSSGVGKSSLVNALAEEEIMKVSGIREEDSKGRHTTTHRQLTLLNNRVMVIDTPGMRELGLWDADSGISETFSDVEALFQQCKFADCTHEREPGCAVKQSMQNGALNEDRWQRYLQLKKENLFVTNKAAYLREKDKWHKLSVINKRRK</sequence>
<feature type="binding site" evidence="10">
    <location>
        <position position="293"/>
    </location>
    <ligand>
        <name>Zn(2+)</name>
        <dbReference type="ChEBI" id="CHEBI:29105"/>
    </ligand>
</feature>
<comment type="function">
    <text evidence="10">One of several proteins that assist in the late maturation steps of the functional core of the 30S ribosomal subunit. Helps release RbfA from mature subunits. May play a role in the assembly of ribosomal proteins into the subunit. Circularly permuted GTPase that catalyzes slow GTP hydrolysis, GTPase activity is stimulated by the 30S ribosomal subunit.</text>
</comment>
<evidence type="ECO:0000256" key="8">
    <source>
        <dbReference type="ARBA" id="ARBA00022884"/>
    </source>
</evidence>
<dbReference type="InterPro" id="IPR010914">
    <property type="entry name" value="RsgA_GTPase_dom"/>
</dbReference>
<keyword evidence="8 10" id="KW-0694">RNA-binding</keyword>
<keyword evidence="4 10" id="KW-0699">rRNA-binding</keyword>
<evidence type="ECO:0000256" key="7">
    <source>
        <dbReference type="ARBA" id="ARBA00022833"/>
    </source>
</evidence>
<evidence type="ECO:0000256" key="6">
    <source>
        <dbReference type="ARBA" id="ARBA00022801"/>
    </source>
</evidence>
<feature type="binding site" evidence="10">
    <location>
        <position position="299"/>
    </location>
    <ligand>
        <name>Zn(2+)</name>
        <dbReference type="ChEBI" id="CHEBI:29105"/>
    </ligand>
</feature>
<keyword evidence="5 10" id="KW-0547">Nucleotide-binding</keyword>
<evidence type="ECO:0000256" key="10">
    <source>
        <dbReference type="HAMAP-Rule" id="MF_01820"/>
    </source>
</evidence>
<dbReference type="AlphaFoldDB" id="A0A371PGU7"/>
<comment type="caution">
    <text evidence="13">The sequence shown here is derived from an EMBL/GenBank/DDBJ whole genome shotgun (WGS) entry which is preliminary data.</text>
</comment>
<keyword evidence="3 10" id="KW-0479">Metal-binding</keyword>
<reference evidence="13 14" key="1">
    <citation type="submission" date="2018-08" db="EMBL/GenBank/DDBJ databases">
        <title>Paenibacillus sp. M4BSY-1, whole genome shotgun sequence.</title>
        <authorList>
            <person name="Tuo L."/>
        </authorList>
    </citation>
    <scope>NUCLEOTIDE SEQUENCE [LARGE SCALE GENOMIC DNA]</scope>
    <source>
        <strain evidence="13 14">M4BSY-1</strain>
    </source>
</reference>
<dbReference type="PANTHER" id="PTHR32120">
    <property type="entry name" value="SMALL RIBOSOMAL SUBUNIT BIOGENESIS GTPASE RSGA"/>
    <property type="match status" value="1"/>
</dbReference>
<dbReference type="RefSeq" id="WP_116047112.1">
    <property type="nucleotide sequence ID" value="NZ_QUBQ01000002.1"/>
</dbReference>
<dbReference type="PANTHER" id="PTHR32120:SF10">
    <property type="entry name" value="SMALL RIBOSOMAL SUBUNIT BIOGENESIS GTPASE RSGA"/>
    <property type="match status" value="1"/>
</dbReference>
<evidence type="ECO:0000256" key="2">
    <source>
        <dbReference type="ARBA" id="ARBA00022517"/>
    </source>
</evidence>
<dbReference type="InterPro" id="IPR027417">
    <property type="entry name" value="P-loop_NTPase"/>
</dbReference>
<feature type="binding site" evidence="10">
    <location>
        <begin position="205"/>
        <end position="213"/>
    </location>
    <ligand>
        <name>GTP</name>
        <dbReference type="ChEBI" id="CHEBI:37565"/>
    </ligand>
</feature>
<keyword evidence="9 10" id="KW-0342">GTP-binding</keyword>
<protein>
    <recommendedName>
        <fullName evidence="10">Small ribosomal subunit biogenesis GTPase RsgA</fullName>
        <ecNumber evidence="10">3.6.1.-</ecNumber>
    </recommendedName>
</protein>
<evidence type="ECO:0000256" key="4">
    <source>
        <dbReference type="ARBA" id="ARBA00022730"/>
    </source>
</evidence>
<dbReference type="EMBL" id="QUBQ01000002">
    <property type="protein sequence ID" value="REK75183.1"/>
    <property type="molecule type" value="Genomic_DNA"/>
</dbReference>
<name>A0A371PGU7_9BACL</name>
<feature type="binding site" evidence="10">
    <location>
        <begin position="153"/>
        <end position="156"/>
    </location>
    <ligand>
        <name>GTP</name>
        <dbReference type="ChEBI" id="CHEBI:37565"/>
    </ligand>
</feature>
<evidence type="ECO:0000256" key="5">
    <source>
        <dbReference type="ARBA" id="ARBA00022741"/>
    </source>
</evidence>
<dbReference type="CDD" id="cd01854">
    <property type="entry name" value="YjeQ_EngC"/>
    <property type="match status" value="1"/>
</dbReference>
<keyword evidence="1 10" id="KW-0963">Cytoplasm</keyword>
<comment type="subcellular location">
    <subcellularLocation>
        <location evidence="10">Cytoplasm</location>
    </subcellularLocation>
</comment>
<dbReference type="NCBIfam" id="TIGR00157">
    <property type="entry name" value="ribosome small subunit-dependent GTPase A"/>
    <property type="match status" value="1"/>
</dbReference>
<proteinExistence type="inferred from homology"/>
<dbReference type="GO" id="GO:0046872">
    <property type="term" value="F:metal ion binding"/>
    <property type="evidence" value="ECO:0007669"/>
    <property type="project" value="UniProtKB-KW"/>
</dbReference>
<comment type="subunit">
    <text evidence="10">Monomer. Associates with 30S ribosomal subunit, binds 16S rRNA.</text>
</comment>
<dbReference type="GO" id="GO:0005525">
    <property type="term" value="F:GTP binding"/>
    <property type="evidence" value="ECO:0007669"/>
    <property type="project" value="UniProtKB-UniRule"/>
</dbReference>
<keyword evidence="6 10" id="KW-0378">Hydrolase</keyword>
<keyword evidence="2 10" id="KW-0690">Ribosome biogenesis</keyword>
<dbReference type="GO" id="GO:0019843">
    <property type="term" value="F:rRNA binding"/>
    <property type="evidence" value="ECO:0007669"/>
    <property type="project" value="UniProtKB-KW"/>
</dbReference>
<dbReference type="GO" id="GO:0003924">
    <property type="term" value="F:GTPase activity"/>
    <property type="evidence" value="ECO:0007669"/>
    <property type="project" value="UniProtKB-UniRule"/>
</dbReference>
<dbReference type="EC" id="3.6.1.-" evidence="10"/>
<gene>
    <name evidence="10 13" type="primary">rsgA</name>
    <name evidence="13" type="ORF">DX130_16275</name>
</gene>
<dbReference type="InterPro" id="IPR004881">
    <property type="entry name" value="Ribosome_biogen_GTPase_RsgA"/>
</dbReference>
<evidence type="ECO:0000313" key="14">
    <source>
        <dbReference type="Proteomes" id="UP000261905"/>
    </source>
</evidence>
<dbReference type="Proteomes" id="UP000261905">
    <property type="component" value="Unassembled WGS sequence"/>
</dbReference>
<feature type="binding site" evidence="10">
    <location>
        <position position="286"/>
    </location>
    <ligand>
        <name>Zn(2+)</name>
        <dbReference type="ChEBI" id="CHEBI:29105"/>
    </ligand>
</feature>
<evidence type="ECO:0000256" key="9">
    <source>
        <dbReference type="ARBA" id="ARBA00023134"/>
    </source>
</evidence>
<dbReference type="SUPFAM" id="SSF52540">
    <property type="entry name" value="P-loop containing nucleoside triphosphate hydrolases"/>
    <property type="match status" value="1"/>
</dbReference>
<feature type="binding site" evidence="10">
    <location>
        <position position="291"/>
    </location>
    <ligand>
        <name>Zn(2+)</name>
        <dbReference type="ChEBI" id="CHEBI:29105"/>
    </ligand>
</feature>
<dbReference type="OrthoDB" id="9809485at2"/>
<dbReference type="Gene3D" id="3.40.50.300">
    <property type="entry name" value="P-loop containing nucleotide triphosphate hydrolases"/>
    <property type="match status" value="1"/>
</dbReference>
<evidence type="ECO:0000259" key="11">
    <source>
        <dbReference type="PROSITE" id="PS50936"/>
    </source>
</evidence>
<dbReference type="InterPro" id="IPR030378">
    <property type="entry name" value="G_CP_dom"/>
</dbReference>
<feature type="domain" description="CP-type G" evidence="12">
    <location>
        <begin position="105"/>
        <end position="263"/>
    </location>
</feature>
<comment type="similarity">
    <text evidence="10">Belongs to the TRAFAC class YlqF/YawG GTPase family. RsgA subfamily.</text>
</comment>
<feature type="domain" description="EngC GTPase" evidence="11">
    <location>
        <begin position="114"/>
        <end position="261"/>
    </location>
</feature>
<dbReference type="PROSITE" id="PS50936">
    <property type="entry name" value="ENGC_GTPASE"/>
    <property type="match status" value="1"/>
</dbReference>
<dbReference type="Pfam" id="PF03193">
    <property type="entry name" value="RsgA_GTPase"/>
    <property type="match status" value="1"/>
</dbReference>
<dbReference type="GO" id="GO:0005737">
    <property type="term" value="C:cytoplasm"/>
    <property type="evidence" value="ECO:0007669"/>
    <property type="project" value="UniProtKB-SubCell"/>
</dbReference>
<dbReference type="Gene3D" id="1.10.40.50">
    <property type="entry name" value="Probable gtpase engc, domain 3"/>
    <property type="match status" value="1"/>
</dbReference>
<dbReference type="PROSITE" id="PS51721">
    <property type="entry name" value="G_CP"/>
    <property type="match status" value="1"/>
</dbReference>
<evidence type="ECO:0000313" key="13">
    <source>
        <dbReference type="EMBL" id="REK75183.1"/>
    </source>
</evidence>
<keyword evidence="7 10" id="KW-0862">Zinc</keyword>
<keyword evidence="14" id="KW-1185">Reference proteome</keyword>
<organism evidence="13 14">
    <name type="scientific">Paenibacillus paeoniae</name>
    <dbReference type="NCBI Taxonomy" id="2292705"/>
    <lineage>
        <taxon>Bacteria</taxon>
        <taxon>Bacillati</taxon>
        <taxon>Bacillota</taxon>
        <taxon>Bacilli</taxon>
        <taxon>Bacillales</taxon>
        <taxon>Paenibacillaceae</taxon>
        <taxon>Paenibacillus</taxon>
    </lineage>
</organism>
<dbReference type="GO" id="GO:0042274">
    <property type="term" value="P:ribosomal small subunit biogenesis"/>
    <property type="evidence" value="ECO:0007669"/>
    <property type="project" value="UniProtKB-UniRule"/>
</dbReference>
<evidence type="ECO:0000259" key="12">
    <source>
        <dbReference type="PROSITE" id="PS51721"/>
    </source>
</evidence>
<evidence type="ECO:0000256" key="3">
    <source>
        <dbReference type="ARBA" id="ARBA00022723"/>
    </source>
</evidence>